<sequence>HLQMCENQRINKYIVEFNRLASQVKGWGDGALHHQFYKGLPACIKDEISHVRKPSTLSKLRTLTQTIDSRYWERKNEVSRESTSHSKPSMSSNSTSTPKTTSSMSAAKPQHNHSSKNTSSSGSSSGKSGKPAPDLSSKLGKDGKLTQEEQKRR</sequence>
<dbReference type="Proteomes" id="UP000790709">
    <property type="component" value="Unassembled WGS sequence"/>
</dbReference>
<feature type="non-terminal residue" evidence="1">
    <location>
        <position position="1"/>
    </location>
</feature>
<name>A0ACB8AWQ0_9AGAM</name>
<dbReference type="EMBL" id="MU266893">
    <property type="protein sequence ID" value="KAH7917940.1"/>
    <property type="molecule type" value="Genomic_DNA"/>
</dbReference>
<proteinExistence type="predicted"/>
<reference evidence="1" key="1">
    <citation type="journal article" date="2021" name="New Phytol.">
        <title>Evolutionary innovations through gain and loss of genes in the ectomycorrhizal Boletales.</title>
        <authorList>
            <person name="Wu G."/>
            <person name="Miyauchi S."/>
            <person name="Morin E."/>
            <person name="Kuo A."/>
            <person name="Drula E."/>
            <person name="Varga T."/>
            <person name="Kohler A."/>
            <person name="Feng B."/>
            <person name="Cao Y."/>
            <person name="Lipzen A."/>
            <person name="Daum C."/>
            <person name="Hundley H."/>
            <person name="Pangilinan J."/>
            <person name="Johnson J."/>
            <person name="Barry K."/>
            <person name="LaButti K."/>
            <person name="Ng V."/>
            <person name="Ahrendt S."/>
            <person name="Min B."/>
            <person name="Choi I.G."/>
            <person name="Park H."/>
            <person name="Plett J.M."/>
            <person name="Magnuson J."/>
            <person name="Spatafora J.W."/>
            <person name="Nagy L.G."/>
            <person name="Henrissat B."/>
            <person name="Grigoriev I.V."/>
            <person name="Yang Z.L."/>
            <person name="Xu J."/>
            <person name="Martin F.M."/>
        </authorList>
    </citation>
    <scope>NUCLEOTIDE SEQUENCE</scope>
    <source>
        <strain evidence="1">KUC20120723A-06</strain>
    </source>
</reference>
<evidence type="ECO:0000313" key="1">
    <source>
        <dbReference type="EMBL" id="KAH7917940.1"/>
    </source>
</evidence>
<protein>
    <submittedName>
        <fullName evidence="1">Uncharacterized protein</fullName>
    </submittedName>
</protein>
<gene>
    <name evidence="1" type="ORF">BV22DRAFT_993897</name>
</gene>
<evidence type="ECO:0000313" key="2">
    <source>
        <dbReference type="Proteomes" id="UP000790709"/>
    </source>
</evidence>
<keyword evidence="2" id="KW-1185">Reference proteome</keyword>
<comment type="caution">
    <text evidence="1">The sequence shown here is derived from an EMBL/GenBank/DDBJ whole genome shotgun (WGS) entry which is preliminary data.</text>
</comment>
<feature type="non-terminal residue" evidence="1">
    <location>
        <position position="153"/>
    </location>
</feature>
<organism evidence="1 2">
    <name type="scientific">Leucogyrophana mollusca</name>
    <dbReference type="NCBI Taxonomy" id="85980"/>
    <lineage>
        <taxon>Eukaryota</taxon>
        <taxon>Fungi</taxon>
        <taxon>Dikarya</taxon>
        <taxon>Basidiomycota</taxon>
        <taxon>Agaricomycotina</taxon>
        <taxon>Agaricomycetes</taxon>
        <taxon>Agaricomycetidae</taxon>
        <taxon>Boletales</taxon>
        <taxon>Boletales incertae sedis</taxon>
        <taxon>Leucogyrophana</taxon>
    </lineage>
</organism>
<accession>A0ACB8AWQ0</accession>